<dbReference type="EMBL" id="BMXB01000008">
    <property type="protein sequence ID" value="GHA39424.1"/>
    <property type="molecule type" value="Genomic_DNA"/>
</dbReference>
<dbReference type="Proteomes" id="UP000610456">
    <property type="component" value="Unassembled WGS sequence"/>
</dbReference>
<sequence>MSVLTCEWKKLAFANYIFPAEILQKYLPKYTKLDYFNGNCYVSLVGFQFQNVKIAGVKVPFYTNFEEINLRFYVKRFDGANWRKGTVFISEIADKVALSSLANSVFHENYQTLPTKQEVEENKEFLKAKYSWQFHEEWQHLEVISNTLPNPYAENSEAEFILDRPYGYGKQSEEETNEYKISHRDWPIYEVQEYSIKVDFTKVFGPEFNILNSATPHSVILAEGSSVSADDRVMIG</sequence>
<dbReference type="RefSeq" id="WP_189604706.1">
    <property type="nucleotide sequence ID" value="NZ_BMXB01000008.1"/>
</dbReference>
<proteinExistence type="predicted"/>
<evidence type="ECO:0000313" key="2">
    <source>
        <dbReference type="Proteomes" id="UP000610456"/>
    </source>
</evidence>
<reference evidence="1" key="2">
    <citation type="submission" date="2020-09" db="EMBL/GenBank/DDBJ databases">
        <authorList>
            <person name="Sun Q."/>
            <person name="Kim S."/>
        </authorList>
    </citation>
    <scope>NUCLEOTIDE SEQUENCE</scope>
    <source>
        <strain evidence="1">KCTC 12719</strain>
    </source>
</reference>
<reference evidence="1" key="1">
    <citation type="journal article" date="2014" name="Int. J. Syst. Evol. Microbiol.">
        <title>Complete genome sequence of Corynebacterium casei LMG S-19264T (=DSM 44701T), isolated from a smear-ripened cheese.</title>
        <authorList>
            <consortium name="US DOE Joint Genome Institute (JGI-PGF)"/>
            <person name="Walter F."/>
            <person name="Albersmeier A."/>
            <person name="Kalinowski J."/>
            <person name="Ruckert C."/>
        </authorList>
    </citation>
    <scope>NUCLEOTIDE SEQUENCE</scope>
    <source>
        <strain evidence="1">KCTC 12719</strain>
    </source>
</reference>
<keyword evidence="2" id="KW-1185">Reference proteome</keyword>
<dbReference type="PANTHER" id="PTHR39186:SF1">
    <property type="entry name" value="DUF2071 DOMAIN-CONTAINING PROTEIN"/>
    <property type="match status" value="1"/>
</dbReference>
<gene>
    <name evidence="1" type="ORF">GCM10007103_20950</name>
</gene>
<evidence type="ECO:0008006" key="3">
    <source>
        <dbReference type="Google" id="ProtNLM"/>
    </source>
</evidence>
<evidence type="ECO:0000313" key="1">
    <source>
        <dbReference type="EMBL" id="GHA39424.1"/>
    </source>
</evidence>
<dbReference type="Pfam" id="PF09844">
    <property type="entry name" value="DUF2071"/>
    <property type="match status" value="1"/>
</dbReference>
<accession>A0A918SGE0</accession>
<protein>
    <recommendedName>
        <fullName evidence="3">DUF2071 domain-containing protein</fullName>
    </recommendedName>
</protein>
<organism evidence="1 2">
    <name type="scientific">Salinimicrobium marinum</name>
    <dbReference type="NCBI Taxonomy" id="680283"/>
    <lineage>
        <taxon>Bacteria</taxon>
        <taxon>Pseudomonadati</taxon>
        <taxon>Bacteroidota</taxon>
        <taxon>Flavobacteriia</taxon>
        <taxon>Flavobacteriales</taxon>
        <taxon>Flavobacteriaceae</taxon>
        <taxon>Salinimicrobium</taxon>
    </lineage>
</organism>
<name>A0A918SGE0_9FLAO</name>
<comment type="caution">
    <text evidence="1">The sequence shown here is derived from an EMBL/GenBank/DDBJ whole genome shotgun (WGS) entry which is preliminary data.</text>
</comment>
<dbReference type="PANTHER" id="PTHR39186">
    <property type="entry name" value="DUF2071 FAMILY PROTEIN"/>
    <property type="match status" value="1"/>
</dbReference>
<dbReference type="InterPro" id="IPR018644">
    <property type="entry name" value="DUF2071"/>
</dbReference>
<dbReference type="AlphaFoldDB" id="A0A918SGE0"/>